<dbReference type="PANTHER" id="PTHR28041">
    <property type="entry name" value="54S RIBOSOMAL PROTEIN L25, MITOCHONDRIAL"/>
    <property type="match status" value="1"/>
</dbReference>
<organism evidence="2 3">
    <name type="scientific">Wickerhamomyces pijperi</name>
    <name type="common">Yeast</name>
    <name type="synonym">Pichia pijperi</name>
    <dbReference type="NCBI Taxonomy" id="599730"/>
    <lineage>
        <taxon>Eukaryota</taxon>
        <taxon>Fungi</taxon>
        <taxon>Dikarya</taxon>
        <taxon>Ascomycota</taxon>
        <taxon>Saccharomycotina</taxon>
        <taxon>Saccharomycetes</taxon>
        <taxon>Phaffomycetales</taxon>
        <taxon>Wickerhamomycetaceae</taxon>
        <taxon>Wickerhamomyces</taxon>
    </lineage>
</organism>
<reference evidence="2" key="2">
    <citation type="submission" date="2021-01" db="EMBL/GenBank/DDBJ databases">
        <authorList>
            <person name="Schikora-Tamarit M.A."/>
        </authorList>
    </citation>
    <scope>NUCLEOTIDE SEQUENCE</scope>
    <source>
        <strain evidence="2">CBS2887</strain>
    </source>
</reference>
<keyword evidence="3" id="KW-1185">Reference proteome</keyword>
<dbReference type="GO" id="GO:0003735">
    <property type="term" value="F:structural constituent of ribosome"/>
    <property type="evidence" value="ECO:0007669"/>
    <property type="project" value="InterPro"/>
</dbReference>
<gene>
    <name evidence="2" type="ORF">WICPIJ_002904</name>
</gene>
<dbReference type="PANTHER" id="PTHR28041:SF1">
    <property type="entry name" value="LARGE RIBOSOMAL SUBUNIT PROTEIN ML59"/>
    <property type="match status" value="1"/>
</dbReference>
<reference evidence="2" key="1">
    <citation type="journal article" date="2021" name="Open Biol.">
        <title>Shared evolutionary footprints suggest mitochondrial oxidative damage underlies multiple complex I losses in fungi.</title>
        <authorList>
            <person name="Schikora-Tamarit M.A."/>
            <person name="Marcet-Houben M."/>
            <person name="Nosek J."/>
            <person name="Gabaldon T."/>
        </authorList>
    </citation>
    <scope>NUCLEOTIDE SEQUENCE</scope>
    <source>
        <strain evidence="2">CBS2887</strain>
    </source>
</reference>
<dbReference type="InterPro" id="IPR037507">
    <property type="entry name" value="Ribosomal_mL59"/>
</dbReference>
<accession>A0A9P8TPD4</accession>
<dbReference type="OrthoDB" id="18529at2759"/>
<protein>
    <recommendedName>
        <fullName evidence="1">Large ribosomal subunit protein mL59 domain-containing protein</fullName>
    </recommendedName>
</protein>
<comment type="caution">
    <text evidence="2">The sequence shown here is derived from an EMBL/GenBank/DDBJ whole genome shotgun (WGS) entry which is preliminary data.</text>
</comment>
<dbReference type="InterPro" id="IPR040922">
    <property type="entry name" value="Ribosomal_mL59_dom"/>
</dbReference>
<dbReference type="AlphaFoldDB" id="A0A9P8TPD4"/>
<proteinExistence type="predicted"/>
<dbReference type="Proteomes" id="UP000774326">
    <property type="component" value="Unassembled WGS sequence"/>
</dbReference>
<evidence type="ECO:0000313" key="3">
    <source>
        <dbReference type="Proteomes" id="UP000774326"/>
    </source>
</evidence>
<evidence type="ECO:0000313" key="2">
    <source>
        <dbReference type="EMBL" id="KAH3686120.1"/>
    </source>
</evidence>
<dbReference type="Pfam" id="PF18126">
    <property type="entry name" value="Mitoc_mL59"/>
    <property type="match status" value="1"/>
</dbReference>
<feature type="domain" description="Large ribosomal subunit protein mL59" evidence="1">
    <location>
        <begin position="29"/>
        <end position="153"/>
    </location>
</feature>
<name>A0A9P8TPD4_WICPI</name>
<sequence length="172" mass="20404">MRPTLGLLQTIAKPALEHAQHFEKLPTVLQNFFQRYPPRQFHEYSDKPTLTTAPDANPFLPNKHPVTEKYHNPKYSMRRQSVLWKLAYQYGVQDCLPSLQNGKKFYEEKYEANEFMRGQLRPKGHRHEKNRAERKAKIQDAVEQADEKILKVKGNKYKRLLERKAKDVTTWI</sequence>
<evidence type="ECO:0000259" key="1">
    <source>
        <dbReference type="Pfam" id="PF18126"/>
    </source>
</evidence>
<dbReference type="GO" id="GO:0005762">
    <property type="term" value="C:mitochondrial large ribosomal subunit"/>
    <property type="evidence" value="ECO:0007669"/>
    <property type="project" value="InterPro"/>
</dbReference>
<dbReference type="EMBL" id="JAEUBG010001630">
    <property type="protein sequence ID" value="KAH3686120.1"/>
    <property type="molecule type" value="Genomic_DNA"/>
</dbReference>